<dbReference type="AlphaFoldDB" id="M2RAQ6"/>
<dbReference type="KEGG" id="bsc:COCSADRAFT_91918"/>
<protein>
    <submittedName>
        <fullName evidence="1">Uncharacterized protein</fullName>
    </submittedName>
</protein>
<reference evidence="2" key="2">
    <citation type="journal article" date="2013" name="PLoS Genet.">
        <title>Comparative genome structure, secondary metabolite, and effector coding capacity across Cochliobolus pathogens.</title>
        <authorList>
            <person name="Condon B.J."/>
            <person name="Leng Y."/>
            <person name="Wu D."/>
            <person name="Bushley K.E."/>
            <person name="Ohm R.A."/>
            <person name="Otillar R."/>
            <person name="Martin J."/>
            <person name="Schackwitz W."/>
            <person name="Grimwood J."/>
            <person name="MohdZainudin N."/>
            <person name="Xue C."/>
            <person name="Wang R."/>
            <person name="Manning V.A."/>
            <person name="Dhillon B."/>
            <person name="Tu Z.J."/>
            <person name="Steffenson B.J."/>
            <person name="Salamov A."/>
            <person name="Sun H."/>
            <person name="Lowry S."/>
            <person name="LaButti K."/>
            <person name="Han J."/>
            <person name="Copeland A."/>
            <person name="Lindquist E."/>
            <person name="Barry K."/>
            <person name="Schmutz J."/>
            <person name="Baker S.E."/>
            <person name="Ciuffetti L.M."/>
            <person name="Grigoriev I.V."/>
            <person name="Zhong S."/>
            <person name="Turgeon B.G."/>
        </authorList>
    </citation>
    <scope>NUCLEOTIDE SEQUENCE [LARGE SCALE GENOMIC DNA]</scope>
    <source>
        <strain evidence="2">ND90Pr / ATCC 201652</strain>
    </source>
</reference>
<sequence>VNYKIKLISKDNRKLLEVPYRSLYNISRDKLLVLCKILYKLLKKGFICVSNFFTALLVLFI</sequence>
<dbReference type="GeneID" id="19141423"/>
<gene>
    <name evidence="1" type="ORF">COCSADRAFT_91918</name>
</gene>
<proteinExistence type="predicted"/>
<reference evidence="1 2" key="1">
    <citation type="journal article" date="2012" name="PLoS Pathog.">
        <title>Diverse lifestyles and strategies of plant pathogenesis encoded in the genomes of eighteen Dothideomycetes fungi.</title>
        <authorList>
            <person name="Ohm R.A."/>
            <person name="Feau N."/>
            <person name="Henrissat B."/>
            <person name="Schoch C.L."/>
            <person name="Horwitz B.A."/>
            <person name="Barry K.W."/>
            <person name="Condon B.J."/>
            <person name="Copeland A.C."/>
            <person name="Dhillon B."/>
            <person name="Glaser F."/>
            <person name="Hesse C.N."/>
            <person name="Kosti I."/>
            <person name="LaButti K."/>
            <person name="Lindquist E.A."/>
            <person name="Lucas S."/>
            <person name="Salamov A.A."/>
            <person name="Bradshaw R.E."/>
            <person name="Ciuffetti L."/>
            <person name="Hamelin R.C."/>
            <person name="Kema G.H.J."/>
            <person name="Lawrence C."/>
            <person name="Scott J.A."/>
            <person name="Spatafora J.W."/>
            <person name="Turgeon B.G."/>
            <person name="de Wit P.J.G.M."/>
            <person name="Zhong S."/>
            <person name="Goodwin S.B."/>
            <person name="Grigoriev I.V."/>
        </authorList>
    </citation>
    <scope>NUCLEOTIDE SEQUENCE [LARGE SCALE GENOMIC DNA]</scope>
    <source>
        <strain evidence="2">ND90Pr / ATCC 201652</strain>
    </source>
</reference>
<evidence type="ECO:0000313" key="1">
    <source>
        <dbReference type="EMBL" id="EMD63954.1"/>
    </source>
</evidence>
<organism evidence="1 2">
    <name type="scientific">Cochliobolus sativus (strain ND90Pr / ATCC 201652)</name>
    <name type="common">Common root rot and spot blotch fungus</name>
    <name type="synonym">Bipolaris sorokiniana</name>
    <dbReference type="NCBI Taxonomy" id="665912"/>
    <lineage>
        <taxon>Eukaryota</taxon>
        <taxon>Fungi</taxon>
        <taxon>Dikarya</taxon>
        <taxon>Ascomycota</taxon>
        <taxon>Pezizomycotina</taxon>
        <taxon>Dothideomycetes</taxon>
        <taxon>Pleosporomycetidae</taxon>
        <taxon>Pleosporales</taxon>
        <taxon>Pleosporineae</taxon>
        <taxon>Pleosporaceae</taxon>
        <taxon>Bipolaris</taxon>
    </lineage>
</organism>
<accession>M2RAQ6</accession>
<dbReference type="RefSeq" id="XP_007700921.1">
    <property type="nucleotide sequence ID" value="XM_007702731.1"/>
</dbReference>
<name>M2RAQ6_COCSN</name>
<dbReference type="EMBL" id="KB445644">
    <property type="protein sequence ID" value="EMD63954.1"/>
    <property type="molecule type" value="Genomic_DNA"/>
</dbReference>
<feature type="non-terminal residue" evidence="1">
    <location>
        <position position="1"/>
    </location>
</feature>
<evidence type="ECO:0000313" key="2">
    <source>
        <dbReference type="Proteomes" id="UP000016934"/>
    </source>
</evidence>
<dbReference type="Proteomes" id="UP000016934">
    <property type="component" value="Unassembled WGS sequence"/>
</dbReference>
<keyword evidence="2" id="KW-1185">Reference proteome</keyword>
<dbReference type="HOGENOM" id="CLU_000384_35_0_1"/>